<keyword evidence="1" id="KW-0378">Hydrolase</keyword>
<name>A0A8X6KLU0_TRICU</name>
<evidence type="ECO:0000313" key="2">
    <source>
        <dbReference type="Proteomes" id="UP000887116"/>
    </source>
</evidence>
<keyword evidence="1" id="KW-0547">Nucleotide-binding</keyword>
<proteinExistence type="predicted"/>
<keyword evidence="1" id="KW-0347">Helicase</keyword>
<dbReference type="GO" id="GO:0004386">
    <property type="term" value="F:helicase activity"/>
    <property type="evidence" value="ECO:0007669"/>
    <property type="project" value="UniProtKB-KW"/>
</dbReference>
<sequence>MLKLIPLWASTVHTMHGGPVDYAVIYIDRKLFAAGQAYFLSRMKSLDGLLIEELDCSKLTRKVPCNNEASQETDRE</sequence>
<gene>
    <name evidence="1" type="primary">pif1_140</name>
    <name evidence="1" type="ORF">TNCT_57091</name>
</gene>
<keyword evidence="1" id="KW-0067">ATP-binding</keyword>
<evidence type="ECO:0000313" key="1">
    <source>
        <dbReference type="EMBL" id="GFQ78004.1"/>
    </source>
</evidence>
<dbReference type="Proteomes" id="UP000887116">
    <property type="component" value="Unassembled WGS sequence"/>
</dbReference>
<reference evidence="1" key="1">
    <citation type="submission" date="2020-07" db="EMBL/GenBank/DDBJ databases">
        <title>Multicomponent nature underlies the extraordinary mechanical properties of spider dragline silk.</title>
        <authorList>
            <person name="Kono N."/>
            <person name="Nakamura H."/>
            <person name="Mori M."/>
            <person name="Yoshida Y."/>
            <person name="Ohtoshi R."/>
            <person name="Malay A.D."/>
            <person name="Moran D.A.P."/>
            <person name="Tomita M."/>
            <person name="Numata K."/>
            <person name="Arakawa K."/>
        </authorList>
    </citation>
    <scope>NUCLEOTIDE SEQUENCE</scope>
</reference>
<dbReference type="EMBL" id="BMAO01031846">
    <property type="protein sequence ID" value="GFQ78004.1"/>
    <property type="molecule type" value="Genomic_DNA"/>
</dbReference>
<dbReference type="OrthoDB" id="6423486at2759"/>
<accession>A0A8X6KLU0</accession>
<protein>
    <submittedName>
        <fullName evidence="1">ATP-dependent DNA helicase</fullName>
    </submittedName>
</protein>
<keyword evidence="2" id="KW-1185">Reference proteome</keyword>
<organism evidence="1 2">
    <name type="scientific">Trichonephila clavata</name>
    <name type="common">Joro spider</name>
    <name type="synonym">Nephila clavata</name>
    <dbReference type="NCBI Taxonomy" id="2740835"/>
    <lineage>
        <taxon>Eukaryota</taxon>
        <taxon>Metazoa</taxon>
        <taxon>Ecdysozoa</taxon>
        <taxon>Arthropoda</taxon>
        <taxon>Chelicerata</taxon>
        <taxon>Arachnida</taxon>
        <taxon>Araneae</taxon>
        <taxon>Araneomorphae</taxon>
        <taxon>Entelegynae</taxon>
        <taxon>Araneoidea</taxon>
        <taxon>Nephilidae</taxon>
        <taxon>Trichonephila</taxon>
    </lineage>
</organism>
<dbReference type="AlphaFoldDB" id="A0A8X6KLU0"/>
<comment type="caution">
    <text evidence="1">The sequence shown here is derived from an EMBL/GenBank/DDBJ whole genome shotgun (WGS) entry which is preliminary data.</text>
</comment>